<protein>
    <submittedName>
        <fullName evidence="8">Membrane protein involved in the export of O-antigen and teichoic acid</fullName>
    </submittedName>
</protein>
<feature type="transmembrane region" description="Helical" evidence="7">
    <location>
        <begin position="438"/>
        <end position="460"/>
    </location>
</feature>
<dbReference type="EMBL" id="UHJL01000001">
    <property type="protein sequence ID" value="SUQ19248.1"/>
    <property type="molecule type" value="Genomic_DNA"/>
</dbReference>
<dbReference type="InterPro" id="IPR050833">
    <property type="entry name" value="Poly_Biosynth_Transport"/>
</dbReference>
<dbReference type="GO" id="GO:0005886">
    <property type="term" value="C:plasma membrane"/>
    <property type="evidence" value="ECO:0007669"/>
    <property type="project" value="UniProtKB-SubCell"/>
</dbReference>
<evidence type="ECO:0000256" key="4">
    <source>
        <dbReference type="ARBA" id="ARBA00022692"/>
    </source>
</evidence>
<dbReference type="Pfam" id="PF13440">
    <property type="entry name" value="Polysacc_synt_3"/>
    <property type="match status" value="1"/>
</dbReference>
<feature type="transmembrane region" description="Helical" evidence="7">
    <location>
        <begin position="41"/>
        <end position="65"/>
    </location>
</feature>
<dbReference type="CDD" id="cd13127">
    <property type="entry name" value="MATE_tuaB_like"/>
    <property type="match status" value="1"/>
</dbReference>
<evidence type="ECO:0000256" key="6">
    <source>
        <dbReference type="ARBA" id="ARBA00023136"/>
    </source>
</evidence>
<feature type="transmembrane region" description="Helical" evidence="7">
    <location>
        <begin position="325"/>
        <end position="346"/>
    </location>
</feature>
<evidence type="ECO:0000313" key="8">
    <source>
        <dbReference type="EMBL" id="SUQ19248.1"/>
    </source>
</evidence>
<evidence type="ECO:0000256" key="1">
    <source>
        <dbReference type="ARBA" id="ARBA00004651"/>
    </source>
</evidence>
<feature type="transmembrane region" description="Helical" evidence="7">
    <location>
        <begin position="353"/>
        <end position="374"/>
    </location>
</feature>
<keyword evidence="3" id="KW-1003">Cell membrane</keyword>
<organism evidence="8 9">
    <name type="scientific">Fibrobacter succinogenes</name>
    <name type="common">Bacteroides succinogenes</name>
    <dbReference type="NCBI Taxonomy" id="833"/>
    <lineage>
        <taxon>Bacteria</taxon>
        <taxon>Pseudomonadati</taxon>
        <taxon>Fibrobacterota</taxon>
        <taxon>Fibrobacteria</taxon>
        <taxon>Fibrobacterales</taxon>
        <taxon>Fibrobacteraceae</taxon>
        <taxon>Fibrobacter</taxon>
    </lineage>
</organism>
<evidence type="ECO:0000313" key="9">
    <source>
        <dbReference type="Proteomes" id="UP000255423"/>
    </source>
</evidence>
<reference evidence="8 9" key="1">
    <citation type="submission" date="2017-08" db="EMBL/GenBank/DDBJ databases">
        <authorList>
            <person name="de Groot N.N."/>
        </authorList>
    </citation>
    <scope>NUCLEOTIDE SEQUENCE [LARGE SCALE GENOMIC DNA]</scope>
    <source>
        <strain evidence="8 9">HM2</strain>
    </source>
</reference>
<sequence>MNSKIFSGIGWSFAERVSAQLVSFIVSIILARILAPEDYGILAIVSVFIAIGDALVTGGFGIALVQKKNSNEADFNSICWVSVAISMLLYLILFFCAPFISLFYKNMELTLIIRVLGVRLLFSAINSIQLAFVQKKLLFKKNCIIATVGIAISGVLGIFLAETGAGVWALIVQNLSSVAITTVLLMFFIEWKPKFQFSFGSVKELWGYGSKMFLATTVDTIKDNIRTLVVGKIFSSADLAYYNQGMRFPRLLVNDIVNSVGKVLLPVFSERQDDLKKNTYYMRQSIRISSFILLPLIFGLIGTADNFIMLLLSEKWMPCVPYLRILSLVFITRSINTILKNALLAIGKSGINLFHEITTSVLTIILIFIAALYYRNISFIAWSYVVVSIVGTIIFSFFTIKNYPYKVQELIKDYLPSLLLSCFVCTFVYVLGMLDLPILLEFTLQIVMGGIIYIGASWLLKMNEFQYIMQRIKKK</sequence>
<evidence type="ECO:0000256" key="3">
    <source>
        <dbReference type="ARBA" id="ARBA00022475"/>
    </source>
</evidence>
<comment type="subcellular location">
    <subcellularLocation>
        <location evidence="1">Cell membrane</location>
        <topology evidence="1">Multi-pass membrane protein</topology>
    </subcellularLocation>
</comment>
<evidence type="ECO:0000256" key="7">
    <source>
        <dbReference type="SAM" id="Phobius"/>
    </source>
</evidence>
<feature type="transmembrane region" description="Helical" evidence="7">
    <location>
        <begin position="414"/>
        <end position="432"/>
    </location>
</feature>
<keyword evidence="5 7" id="KW-1133">Transmembrane helix</keyword>
<feature type="transmembrane region" description="Helical" evidence="7">
    <location>
        <begin position="144"/>
        <end position="161"/>
    </location>
</feature>
<keyword evidence="4 7" id="KW-0812">Transmembrane</keyword>
<keyword evidence="6 7" id="KW-0472">Membrane</keyword>
<feature type="transmembrane region" description="Helical" evidence="7">
    <location>
        <begin position="380"/>
        <end position="402"/>
    </location>
</feature>
<comment type="similarity">
    <text evidence="2">Belongs to the polysaccharide synthase family.</text>
</comment>
<name>A0A380RUN4_FIBSU</name>
<feature type="transmembrane region" description="Helical" evidence="7">
    <location>
        <begin position="291"/>
        <end position="313"/>
    </location>
</feature>
<feature type="transmembrane region" description="Helical" evidence="7">
    <location>
        <begin position="112"/>
        <end position="132"/>
    </location>
</feature>
<dbReference type="AlphaFoldDB" id="A0A380RUN4"/>
<proteinExistence type="inferred from homology"/>
<accession>A0A380RUN4</accession>
<evidence type="ECO:0000256" key="5">
    <source>
        <dbReference type="ARBA" id="ARBA00022989"/>
    </source>
</evidence>
<feature type="transmembrane region" description="Helical" evidence="7">
    <location>
        <begin position="167"/>
        <end position="189"/>
    </location>
</feature>
<feature type="transmembrane region" description="Helical" evidence="7">
    <location>
        <begin position="77"/>
        <end position="100"/>
    </location>
</feature>
<dbReference type="RefSeq" id="WP_109571953.1">
    <property type="nucleotide sequence ID" value="NZ_UHJL01000001.1"/>
</dbReference>
<evidence type="ECO:0000256" key="2">
    <source>
        <dbReference type="ARBA" id="ARBA00007430"/>
    </source>
</evidence>
<dbReference type="PANTHER" id="PTHR30250">
    <property type="entry name" value="PST FAMILY PREDICTED COLANIC ACID TRANSPORTER"/>
    <property type="match status" value="1"/>
</dbReference>
<feature type="transmembrane region" description="Helical" evidence="7">
    <location>
        <begin position="17"/>
        <end position="35"/>
    </location>
</feature>
<dbReference type="Proteomes" id="UP000255423">
    <property type="component" value="Unassembled WGS sequence"/>
</dbReference>
<dbReference type="PANTHER" id="PTHR30250:SF10">
    <property type="entry name" value="LIPOPOLYSACCHARIDE BIOSYNTHESIS PROTEIN WZXC"/>
    <property type="match status" value="1"/>
</dbReference>
<gene>
    <name evidence="8" type="ORF">SAMN05661053_0477</name>
</gene>